<accession>A0A556QEN5</accession>
<evidence type="ECO:0000256" key="1">
    <source>
        <dbReference type="SAM" id="MobiDB-lite"/>
    </source>
</evidence>
<keyword evidence="3" id="KW-1185">Reference proteome</keyword>
<gene>
    <name evidence="2" type="ORF">FPL22_17020</name>
</gene>
<name>A0A556QEN5_9BACT</name>
<reference evidence="2 3" key="1">
    <citation type="submission" date="2019-07" db="EMBL/GenBank/DDBJ databases">
        <title>Description of 53C-WASEF.</title>
        <authorList>
            <person name="Pitt A."/>
            <person name="Hahn M.W."/>
        </authorList>
    </citation>
    <scope>NUCLEOTIDE SEQUENCE [LARGE SCALE GENOMIC DNA]</scope>
    <source>
        <strain evidence="2 3">53C-WASEF</strain>
    </source>
</reference>
<comment type="caution">
    <text evidence="2">The sequence shown here is derived from an EMBL/GenBank/DDBJ whole genome shotgun (WGS) entry which is preliminary data.</text>
</comment>
<protein>
    <submittedName>
        <fullName evidence="2">Uncharacterized protein</fullName>
    </submittedName>
</protein>
<feature type="region of interest" description="Disordered" evidence="1">
    <location>
        <begin position="49"/>
        <end position="71"/>
    </location>
</feature>
<dbReference type="EMBL" id="VMBG01000004">
    <property type="protein sequence ID" value="TSJ75098.1"/>
    <property type="molecule type" value="Genomic_DNA"/>
</dbReference>
<evidence type="ECO:0000313" key="3">
    <source>
        <dbReference type="Proteomes" id="UP000315648"/>
    </source>
</evidence>
<feature type="region of interest" description="Disordered" evidence="1">
    <location>
        <begin position="1"/>
        <end position="33"/>
    </location>
</feature>
<dbReference type="AlphaFoldDB" id="A0A556QEN5"/>
<sequence length="146" mass="15169">MLAIEVSRAAQPLIETAGDPDAPDEDSGEVTQANMAAVEVAAIAAAAATAGQTGAPSFDEDGPVWPDESAESAIRAEVVERGETLSSKAARELSEAAAEAAAEKKNLPSLDALVAKIPADVRETLEDLFRVKFVKVARAPKKSLKE</sequence>
<dbReference type="RefSeq" id="WP_144354240.1">
    <property type="nucleotide sequence ID" value="NZ_CBCRVV010000010.1"/>
</dbReference>
<proteinExistence type="predicted"/>
<dbReference type="Proteomes" id="UP000315648">
    <property type="component" value="Unassembled WGS sequence"/>
</dbReference>
<evidence type="ECO:0000313" key="2">
    <source>
        <dbReference type="EMBL" id="TSJ75098.1"/>
    </source>
</evidence>
<dbReference type="OrthoDB" id="199522at2"/>
<organism evidence="2 3">
    <name type="scientific">Rariglobus hedericola</name>
    <dbReference type="NCBI Taxonomy" id="2597822"/>
    <lineage>
        <taxon>Bacteria</taxon>
        <taxon>Pseudomonadati</taxon>
        <taxon>Verrucomicrobiota</taxon>
        <taxon>Opitutia</taxon>
        <taxon>Opitutales</taxon>
        <taxon>Opitutaceae</taxon>
        <taxon>Rariglobus</taxon>
    </lineage>
</organism>